<dbReference type="Proteomes" id="UP000831921">
    <property type="component" value="Chromosome"/>
</dbReference>
<accession>A0ABY5MU52</accession>
<evidence type="ECO:0000313" key="3">
    <source>
        <dbReference type="Proteomes" id="UP000831921"/>
    </source>
</evidence>
<evidence type="ECO:0000313" key="2">
    <source>
        <dbReference type="EMBL" id="UUR07499.1"/>
    </source>
</evidence>
<protein>
    <recommendedName>
        <fullName evidence="4">DUF2214 domain-containing protein</fullName>
    </recommendedName>
</protein>
<feature type="transmembrane region" description="Helical" evidence="1">
    <location>
        <begin position="66"/>
        <end position="87"/>
    </location>
</feature>
<keyword evidence="1" id="KW-1133">Transmembrane helix</keyword>
<keyword evidence="3" id="KW-1185">Reference proteome</keyword>
<feature type="transmembrane region" description="Helical" evidence="1">
    <location>
        <begin position="99"/>
        <end position="119"/>
    </location>
</feature>
<keyword evidence="1" id="KW-0812">Transmembrane</keyword>
<keyword evidence="1" id="KW-0472">Membrane</keyword>
<dbReference type="RefSeq" id="WP_249455234.1">
    <property type="nucleotide sequence ID" value="NZ_CP097253.1"/>
</dbReference>
<organism evidence="2 3">
    <name type="scientific">Sphingomonas glaciei</name>
    <dbReference type="NCBI Taxonomy" id="2938948"/>
    <lineage>
        <taxon>Bacteria</taxon>
        <taxon>Pseudomonadati</taxon>
        <taxon>Pseudomonadota</taxon>
        <taxon>Alphaproteobacteria</taxon>
        <taxon>Sphingomonadales</taxon>
        <taxon>Sphingomonadaceae</taxon>
        <taxon>Sphingomonas</taxon>
    </lineage>
</organism>
<gene>
    <name evidence="2" type="ORF">M1K48_11200</name>
</gene>
<dbReference type="EMBL" id="CP097253">
    <property type="protein sequence ID" value="UUR07499.1"/>
    <property type="molecule type" value="Genomic_DNA"/>
</dbReference>
<name>A0ABY5MU52_9SPHN</name>
<reference evidence="2 3" key="1">
    <citation type="submission" date="2022-05" db="EMBL/GenBank/DDBJ databases">
        <title>S8-45 Sphingomonas ultraviolaceadurans.</title>
        <authorList>
            <person name="Liu Y."/>
        </authorList>
    </citation>
    <scope>NUCLEOTIDE SEQUENCE [LARGE SCALE GENOMIC DNA]</scope>
    <source>
        <strain evidence="2 3">S8-45</strain>
    </source>
</reference>
<feature type="transmembrane region" description="Helical" evidence="1">
    <location>
        <begin position="131"/>
        <end position="153"/>
    </location>
</feature>
<evidence type="ECO:0008006" key="4">
    <source>
        <dbReference type="Google" id="ProtNLM"/>
    </source>
</evidence>
<sequence>MLEGWLAALEAAPAVEWLRLSSWGYAAVNTLHVVGIALLFGAIVPLDLHLGGWRRGDASLAALSRLLLPVCKFGFVLAALTGSLLFAADARAYAASPFFQAKLAVIAAALLNAGLLRRVNWHAPRLSGRRLAAAGAASLLLWLAAIGLGRWIAYA</sequence>
<feature type="transmembrane region" description="Helical" evidence="1">
    <location>
        <begin position="23"/>
        <end position="46"/>
    </location>
</feature>
<proteinExistence type="predicted"/>
<evidence type="ECO:0000256" key="1">
    <source>
        <dbReference type="SAM" id="Phobius"/>
    </source>
</evidence>